<dbReference type="EMBL" id="LR796934">
    <property type="protein sequence ID" value="CAB4176390.1"/>
    <property type="molecule type" value="Genomic_DNA"/>
</dbReference>
<name>A0A6J5PWY3_9CAUD</name>
<sequence>MKYLSVCSGIEAATTAWHPLGWEAVGFSEIEPFPSQVLAHHYPNIKNYGDMTKHEEWDIKPGSIDLLVGGTPCQSFSVAGLRQGLKDPRGNLSLTYLAIAARLRPRWIVWENVPGVLSSSGGRDLASFLGALGNLGYGWAYRVLDAQWVRSNRHSHAVPQRRRRLFVVGCLGDPTAAATVLFKQQSLQRDSKKSGASRQEVTGDVEASTRGGCWWDGGDAADTLTKCGANGAQRMPDKDNFGALLQVSVTLRAKAAASHRLDTDTYIPVPIQDGREINKQQNGIGVGQPGDPAYTLDTTGAQSVYTKAKRAQSDTDDETWVEGQVNPTLSLFDCGDVRATTIAIQAYSIREDAKANNFSATPTDVGLTVSALVPGVQSHHAQIFLAEAIPLDLRNSQRDPEKHDAQNRQGLGVGSVGDPAPTVDASFVHGVAHSHRVAMGTDCYNGAITGEVAATMGTPGSSVNASGPTVMQAMTVRRLTPRECERLQGFQDDYTLIPWRKKAAADCPDGPRYKALGNSMAVNCMEWIGERIAAFEAAK</sequence>
<feature type="compositionally biased region" description="Basic and acidic residues" evidence="10">
    <location>
        <begin position="397"/>
        <end position="406"/>
    </location>
</feature>
<dbReference type="Gene3D" id="3.90.120.10">
    <property type="entry name" value="DNA Methylase, subunit A, domain 2"/>
    <property type="match status" value="1"/>
</dbReference>
<organism evidence="11">
    <name type="scientific">uncultured Caudovirales phage</name>
    <dbReference type="NCBI Taxonomy" id="2100421"/>
    <lineage>
        <taxon>Viruses</taxon>
        <taxon>Duplodnaviria</taxon>
        <taxon>Heunggongvirae</taxon>
        <taxon>Uroviricota</taxon>
        <taxon>Caudoviricetes</taxon>
        <taxon>Peduoviridae</taxon>
        <taxon>Maltschvirus</taxon>
        <taxon>Maltschvirus maltsch</taxon>
    </lineage>
</organism>
<keyword evidence="2" id="KW-1090">Inhibition of host innate immune response by virus</keyword>
<dbReference type="SUPFAM" id="SSF53335">
    <property type="entry name" value="S-adenosyl-L-methionine-dependent methyltransferases"/>
    <property type="match status" value="1"/>
</dbReference>
<dbReference type="InterPro" id="IPR001525">
    <property type="entry name" value="C5_MeTfrase"/>
</dbReference>
<evidence type="ECO:0000256" key="5">
    <source>
        <dbReference type="ARBA" id="ARBA00023280"/>
    </source>
</evidence>
<keyword evidence="6" id="KW-1258">Restriction-modification system evasion by virus</keyword>
<dbReference type="GO" id="GO:0003886">
    <property type="term" value="F:DNA (cytosine-5-)-methyltransferase activity"/>
    <property type="evidence" value="ECO:0007669"/>
    <property type="project" value="UniProtKB-EC"/>
</dbReference>
<keyword evidence="5" id="KW-0899">Viral immunoevasion</keyword>
<gene>
    <name evidence="11" type="ORF">UFOVP995_24</name>
</gene>
<dbReference type="PANTHER" id="PTHR46098">
    <property type="entry name" value="TRNA (CYTOSINE(38)-C(5))-METHYLTRANSFERASE"/>
    <property type="match status" value="1"/>
</dbReference>
<evidence type="ECO:0000256" key="10">
    <source>
        <dbReference type="SAM" id="MobiDB-lite"/>
    </source>
</evidence>
<evidence type="ECO:0000256" key="9">
    <source>
        <dbReference type="RuleBase" id="RU000417"/>
    </source>
</evidence>
<dbReference type="PROSITE" id="PS00094">
    <property type="entry name" value="C5_MTASE_1"/>
    <property type="match status" value="1"/>
</dbReference>
<dbReference type="PROSITE" id="PS51679">
    <property type="entry name" value="SAM_MT_C5"/>
    <property type="match status" value="1"/>
</dbReference>
<reference evidence="11" key="1">
    <citation type="submission" date="2020-05" db="EMBL/GenBank/DDBJ databases">
        <authorList>
            <person name="Chiriac C."/>
            <person name="Salcher M."/>
            <person name="Ghai R."/>
            <person name="Kavagutti S V."/>
        </authorList>
    </citation>
    <scope>NUCLEOTIDE SEQUENCE</scope>
</reference>
<dbReference type="GO" id="GO:0052170">
    <property type="term" value="P:symbiont-mediated suppression of host innate immune response"/>
    <property type="evidence" value="ECO:0007669"/>
    <property type="project" value="UniProtKB-KW"/>
</dbReference>
<evidence type="ECO:0000256" key="2">
    <source>
        <dbReference type="ARBA" id="ARBA00022632"/>
    </source>
</evidence>
<evidence type="ECO:0000256" key="3">
    <source>
        <dbReference type="ARBA" id="ARBA00022679"/>
    </source>
</evidence>
<dbReference type="Pfam" id="PF00145">
    <property type="entry name" value="DNA_methylase"/>
    <property type="match status" value="2"/>
</dbReference>
<dbReference type="GO" id="GO:0099018">
    <property type="term" value="P:symbiont-mediated evasion of host restriction-modification system"/>
    <property type="evidence" value="ECO:0007669"/>
    <property type="project" value="UniProtKB-KW"/>
</dbReference>
<feature type="active site" evidence="7">
    <location>
        <position position="73"/>
    </location>
</feature>
<evidence type="ECO:0000256" key="7">
    <source>
        <dbReference type="PROSITE-ProRule" id="PRU01016"/>
    </source>
</evidence>
<evidence type="ECO:0000256" key="1">
    <source>
        <dbReference type="ARBA" id="ARBA00022603"/>
    </source>
</evidence>
<dbReference type="InterPro" id="IPR018117">
    <property type="entry name" value="C5_DNA_meth_AS"/>
</dbReference>
<dbReference type="PANTHER" id="PTHR46098:SF1">
    <property type="entry name" value="TRNA (CYTOSINE(38)-C(5))-METHYLTRANSFERASE"/>
    <property type="match status" value="1"/>
</dbReference>
<dbReference type="InterPro" id="IPR029063">
    <property type="entry name" value="SAM-dependent_MTases_sf"/>
</dbReference>
<evidence type="ECO:0000313" key="11">
    <source>
        <dbReference type="EMBL" id="CAB4176390.1"/>
    </source>
</evidence>
<dbReference type="NCBIfam" id="TIGR00675">
    <property type="entry name" value="dcm"/>
    <property type="match status" value="1"/>
</dbReference>
<keyword evidence="4 7" id="KW-0949">S-adenosyl-L-methionine</keyword>
<keyword evidence="3 7" id="KW-0808">Transferase</keyword>
<accession>A0A6J5PWY3</accession>
<dbReference type="EC" id="2.1.1.37" evidence="9"/>
<comment type="catalytic activity">
    <reaction evidence="9">
        <text>a 2'-deoxycytidine in DNA + S-adenosyl-L-methionine = a 5-methyl-2'-deoxycytidine in DNA + S-adenosyl-L-homocysteine + H(+)</text>
        <dbReference type="Rhea" id="RHEA:13681"/>
        <dbReference type="Rhea" id="RHEA-COMP:11369"/>
        <dbReference type="Rhea" id="RHEA-COMP:11370"/>
        <dbReference type="ChEBI" id="CHEBI:15378"/>
        <dbReference type="ChEBI" id="CHEBI:57856"/>
        <dbReference type="ChEBI" id="CHEBI:59789"/>
        <dbReference type="ChEBI" id="CHEBI:85452"/>
        <dbReference type="ChEBI" id="CHEBI:85454"/>
        <dbReference type="EC" id="2.1.1.37"/>
    </reaction>
</comment>
<keyword evidence="2" id="KW-0945">Host-virus interaction</keyword>
<protein>
    <recommendedName>
        <fullName evidence="9">Cytosine-specific methyltransferase</fullName>
        <ecNumber evidence="9">2.1.1.37</ecNumber>
    </recommendedName>
</protein>
<proteinExistence type="inferred from homology"/>
<comment type="similarity">
    <text evidence="7 8">Belongs to the class I-like SAM-binding methyltransferase superfamily. C5-methyltransferase family.</text>
</comment>
<evidence type="ECO:0000256" key="4">
    <source>
        <dbReference type="ARBA" id="ARBA00022691"/>
    </source>
</evidence>
<evidence type="ECO:0000256" key="6">
    <source>
        <dbReference type="ARBA" id="ARBA00033479"/>
    </source>
</evidence>
<evidence type="ECO:0000256" key="8">
    <source>
        <dbReference type="RuleBase" id="RU000416"/>
    </source>
</evidence>
<feature type="region of interest" description="Disordered" evidence="10">
    <location>
        <begin position="397"/>
        <end position="416"/>
    </location>
</feature>
<dbReference type="InterPro" id="IPR050750">
    <property type="entry name" value="C5-MTase"/>
</dbReference>
<dbReference type="GO" id="GO:0032259">
    <property type="term" value="P:methylation"/>
    <property type="evidence" value="ECO:0007669"/>
    <property type="project" value="UniProtKB-KW"/>
</dbReference>
<dbReference type="Gene3D" id="3.40.50.150">
    <property type="entry name" value="Vaccinia Virus protein VP39"/>
    <property type="match status" value="1"/>
</dbReference>
<dbReference type="PRINTS" id="PR00105">
    <property type="entry name" value="C5METTRFRASE"/>
</dbReference>
<keyword evidence="1 7" id="KW-0489">Methyltransferase</keyword>